<feature type="non-terminal residue" evidence="2">
    <location>
        <position position="1"/>
    </location>
</feature>
<dbReference type="Gene3D" id="3.40.50.720">
    <property type="entry name" value="NAD(P)-binding Rossmann-like Domain"/>
    <property type="match status" value="1"/>
</dbReference>
<dbReference type="InterPro" id="IPR016040">
    <property type="entry name" value="NAD(P)-bd_dom"/>
</dbReference>
<dbReference type="Gene3D" id="3.90.25.10">
    <property type="entry name" value="UDP-galactose 4-epimerase, domain 1"/>
    <property type="match status" value="1"/>
</dbReference>
<dbReference type="CDD" id="cd05260">
    <property type="entry name" value="GDP_MD_SDR_e"/>
    <property type="match status" value="1"/>
</dbReference>
<accession>A0A381ZPX5</accession>
<sequence length="285" mass="32730">SSMAKVAHIEDRIRWIDCDMTDQKAVTEAVRAVMPDRIFHMAAQSFVSPSWNHPHLYMDANYKMTVNLFEACLANDINPRILLPGSGEEFGEIFEDELPIHEETILRPVNPYAVTKIAQDLIGYVYHRSYGMDIVRTRAFNHEGPRRSKVFGIPSYAYQVSRIERGLQEPVVKVGHIDDRRNFTHVLDMVEAYSLAIDRCEPGELYLIGSDSESDIRTFRDAVEGLIGRSETDGIRYEVDPRYVRPTQVPFLICDPSKFVSLTGWQPKLGFDRILDDTLGFWRDQ</sequence>
<dbReference type="Pfam" id="PF16363">
    <property type="entry name" value="GDP_Man_Dehyd"/>
    <property type="match status" value="1"/>
</dbReference>
<dbReference type="InterPro" id="IPR036291">
    <property type="entry name" value="NAD(P)-bd_dom_sf"/>
</dbReference>
<organism evidence="2">
    <name type="scientific">marine metagenome</name>
    <dbReference type="NCBI Taxonomy" id="408172"/>
    <lineage>
        <taxon>unclassified sequences</taxon>
        <taxon>metagenomes</taxon>
        <taxon>ecological metagenomes</taxon>
    </lineage>
</organism>
<dbReference type="EMBL" id="UINC01022191">
    <property type="protein sequence ID" value="SVA91296.1"/>
    <property type="molecule type" value="Genomic_DNA"/>
</dbReference>
<evidence type="ECO:0000313" key="2">
    <source>
        <dbReference type="EMBL" id="SVA91296.1"/>
    </source>
</evidence>
<reference evidence="2" key="1">
    <citation type="submission" date="2018-05" db="EMBL/GenBank/DDBJ databases">
        <authorList>
            <person name="Lanie J.A."/>
            <person name="Ng W.-L."/>
            <person name="Kazmierczak K.M."/>
            <person name="Andrzejewski T.M."/>
            <person name="Davidsen T.M."/>
            <person name="Wayne K.J."/>
            <person name="Tettelin H."/>
            <person name="Glass J.I."/>
            <person name="Rusch D."/>
            <person name="Podicherti R."/>
            <person name="Tsui H.-C.T."/>
            <person name="Winkler M.E."/>
        </authorList>
    </citation>
    <scope>NUCLEOTIDE SEQUENCE</scope>
</reference>
<protein>
    <recommendedName>
        <fullName evidence="1">NAD(P)-binding domain-containing protein</fullName>
    </recommendedName>
</protein>
<gene>
    <name evidence="2" type="ORF">METZ01_LOCUS144150</name>
</gene>
<dbReference type="PANTHER" id="PTHR43000">
    <property type="entry name" value="DTDP-D-GLUCOSE 4,6-DEHYDRATASE-RELATED"/>
    <property type="match status" value="1"/>
</dbReference>
<evidence type="ECO:0000259" key="1">
    <source>
        <dbReference type="Pfam" id="PF16363"/>
    </source>
</evidence>
<name>A0A381ZPX5_9ZZZZ</name>
<dbReference type="AlphaFoldDB" id="A0A381ZPX5"/>
<proteinExistence type="predicted"/>
<dbReference type="SUPFAM" id="SSF51735">
    <property type="entry name" value="NAD(P)-binding Rossmann-fold domains"/>
    <property type="match status" value="1"/>
</dbReference>
<feature type="domain" description="NAD(P)-binding" evidence="1">
    <location>
        <begin position="7"/>
        <end position="277"/>
    </location>
</feature>